<evidence type="ECO:0000313" key="1">
    <source>
        <dbReference type="EMBL" id="CAD1831847.1"/>
    </source>
</evidence>
<name>A0A6V7PM13_ANACO</name>
<accession>A0A6V7PM13</accession>
<proteinExistence type="predicted"/>
<reference evidence="1" key="1">
    <citation type="submission" date="2020-07" db="EMBL/GenBank/DDBJ databases">
        <authorList>
            <person name="Lin J."/>
        </authorList>
    </citation>
    <scope>NUCLEOTIDE SEQUENCE</scope>
</reference>
<protein>
    <submittedName>
        <fullName evidence="1">Uncharacterized protein</fullName>
    </submittedName>
</protein>
<sequence length="136" mass="14902">MIVPADLCAEHVEMFNQFYQDEAEENKPFNVVSVSTILSSDMLCFSSSSGGCSGGGCSRREWAALPYDWFAAMQAPHAPYRRQVGFCRPGFQNKNPPGGVTMVHMRAKKSKGGHPKAEQNLCDKCQAKIEAAESPI</sequence>
<dbReference type="AlphaFoldDB" id="A0A6V7PM13"/>
<organism evidence="1">
    <name type="scientific">Ananas comosus var. bracteatus</name>
    <name type="common">red pineapple</name>
    <dbReference type="NCBI Taxonomy" id="296719"/>
    <lineage>
        <taxon>Eukaryota</taxon>
        <taxon>Viridiplantae</taxon>
        <taxon>Streptophyta</taxon>
        <taxon>Embryophyta</taxon>
        <taxon>Tracheophyta</taxon>
        <taxon>Spermatophyta</taxon>
        <taxon>Magnoliopsida</taxon>
        <taxon>Liliopsida</taxon>
        <taxon>Poales</taxon>
        <taxon>Bromeliaceae</taxon>
        <taxon>Bromelioideae</taxon>
        <taxon>Ananas</taxon>
    </lineage>
</organism>
<dbReference type="EMBL" id="LR862149">
    <property type="protein sequence ID" value="CAD1831847.1"/>
    <property type="molecule type" value="Genomic_DNA"/>
</dbReference>
<gene>
    <name evidence="1" type="ORF">CB5_LOCUS15058</name>
</gene>